<dbReference type="AlphaFoldDB" id="A0ABD2ZXT3"/>
<accession>A0ABD2ZXT3</accession>
<protein>
    <submittedName>
        <fullName evidence="1">Uncharacterized protein</fullName>
    </submittedName>
</protein>
<sequence length="344" mass="38358">MSIKSEQKCYDLKNYACGLGPYPASILQPSLRAASLSGALQMNFTSYRSIGSLEHHCYASVIGKRFFSQVIGALTHKNDTVGEMQSLITPLEEAVLAMKHLLLKAPTRKRKTEKGIVGIVKYDESLVVSSSSKISLSQKSQITGETSLQGHSEFPQLYPPIAKSIVMVDFVMKVLLDRKTSGSVRPEDDFSMVDKMFEKEFSIFLFAFLPNGSRTCPSYLEVTSVFKVSKFGAGCSEGMRVLIIRYTAKTHCGKDEEEVVLKMSKFGSYIQIGEDREGFLPEREKDLDSVTLEFALELLCYPMTLKMNPDTVTFEKALELLNGPNTTQVGQPTIKEKLEKVENH</sequence>
<gene>
    <name evidence="1" type="ORF">ACH5RR_015999</name>
</gene>
<dbReference type="Proteomes" id="UP001630127">
    <property type="component" value="Unassembled WGS sequence"/>
</dbReference>
<dbReference type="EMBL" id="JBJUIK010000007">
    <property type="protein sequence ID" value="KAL3523165.1"/>
    <property type="molecule type" value="Genomic_DNA"/>
</dbReference>
<reference evidence="1 2" key="1">
    <citation type="submission" date="2024-11" db="EMBL/GenBank/DDBJ databases">
        <title>A near-complete genome assembly of Cinchona calisaya.</title>
        <authorList>
            <person name="Lian D.C."/>
            <person name="Zhao X.W."/>
            <person name="Wei L."/>
        </authorList>
    </citation>
    <scope>NUCLEOTIDE SEQUENCE [LARGE SCALE GENOMIC DNA]</scope>
    <source>
        <tissue evidence="1">Nenye</tissue>
    </source>
</reference>
<organism evidence="1 2">
    <name type="scientific">Cinchona calisaya</name>
    <dbReference type="NCBI Taxonomy" id="153742"/>
    <lineage>
        <taxon>Eukaryota</taxon>
        <taxon>Viridiplantae</taxon>
        <taxon>Streptophyta</taxon>
        <taxon>Embryophyta</taxon>
        <taxon>Tracheophyta</taxon>
        <taxon>Spermatophyta</taxon>
        <taxon>Magnoliopsida</taxon>
        <taxon>eudicotyledons</taxon>
        <taxon>Gunneridae</taxon>
        <taxon>Pentapetalae</taxon>
        <taxon>asterids</taxon>
        <taxon>lamiids</taxon>
        <taxon>Gentianales</taxon>
        <taxon>Rubiaceae</taxon>
        <taxon>Cinchonoideae</taxon>
        <taxon>Cinchoneae</taxon>
        <taxon>Cinchona</taxon>
    </lineage>
</organism>
<evidence type="ECO:0000313" key="1">
    <source>
        <dbReference type="EMBL" id="KAL3523165.1"/>
    </source>
</evidence>
<keyword evidence="2" id="KW-1185">Reference proteome</keyword>
<name>A0ABD2ZXT3_9GENT</name>
<comment type="caution">
    <text evidence="1">The sequence shown here is derived from an EMBL/GenBank/DDBJ whole genome shotgun (WGS) entry which is preliminary data.</text>
</comment>
<proteinExistence type="predicted"/>
<evidence type="ECO:0000313" key="2">
    <source>
        <dbReference type="Proteomes" id="UP001630127"/>
    </source>
</evidence>